<dbReference type="EMBL" id="CP049866">
    <property type="protein sequence ID" value="QIK76586.1"/>
    <property type="molecule type" value="Genomic_DNA"/>
</dbReference>
<sequence length="139" mass="14783">MGAEKNISLNSQVSEHALFTTLVAVVQQAPYEIRGLSNELHQMKFVSGKTLMSWGHAFAATVTGEGAGSVLHLTVTVVPGAPKSLMDGRKNQKAAEKFIEAMNAALAAPNPPRPEPVESFATIRDGRPVPWTDGDYPGA</sequence>
<dbReference type="AlphaFoldDB" id="A0A6G7YIM6"/>
<feature type="region of interest" description="Disordered" evidence="1">
    <location>
        <begin position="107"/>
        <end position="139"/>
    </location>
</feature>
<evidence type="ECO:0000313" key="2">
    <source>
        <dbReference type="EMBL" id="QIK76586.1"/>
    </source>
</evidence>
<organism evidence="2 3">
    <name type="scientific">Nocardioides piscis</name>
    <dbReference type="NCBI Taxonomy" id="2714938"/>
    <lineage>
        <taxon>Bacteria</taxon>
        <taxon>Bacillati</taxon>
        <taxon>Actinomycetota</taxon>
        <taxon>Actinomycetes</taxon>
        <taxon>Propionibacteriales</taxon>
        <taxon>Nocardioidaceae</taxon>
        <taxon>Nocardioides</taxon>
    </lineage>
</organism>
<evidence type="ECO:0000313" key="3">
    <source>
        <dbReference type="Proteomes" id="UP000502035"/>
    </source>
</evidence>
<proteinExistence type="predicted"/>
<dbReference type="KEGG" id="npi:G7071_15325"/>
<evidence type="ECO:0000256" key="1">
    <source>
        <dbReference type="SAM" id="MobiDB-lite"/>
    </source>
</evidence>
<dbReference type="Proteomes" id="UP000502035">
    <property type="component" value="Chromosome"/>
</dbReference>
<name>A0A6G7YIM6_9ACTN</name>
<protein>
    <submittedName>
        <fullName evidence="2">Uncharacterized protein</fullName>
    </submittedName>
</protein>
<dbReference type="RefSeq" id="WP_166320155.1">
    <property type="nucleotide sequence ID" value="NZ_CP049866.1"/>
</dbReference>
<keyword evidence="3" id="KW-1185">Reference proteome</keyword>
<gene>
    <name evidence="2" type="ORF">G7071_15325</name>
</gene>
<reference evidence="2 3" key="1">
    <citation type="submission" date="2020-03" db="EMBL/GenBank/DDBJ databases">
        <title>Nocardioides sp. nov., isolated from fish.</title>
        <authorList>
            <person name="Hyun D.-W."/>
            <person name="Bae J.-W."/>
        </authorList>
    </citation>
    <scope>NUCLEOTIDE SEQUENCE [LARGE SCALE GENOMIC DNA]</scope>
    <source>
        <strain evidence="2 3">HDW12A</strain>
    </source>
</reference>
<accession>A0A6G7YIM6</accession>